<dbReference type="EMBL" id="MFJE01000012">
    <property type="protein sequence ID" value="OGG14770.1"/>
    <property type="molecule type" value="Genomic_DNA"/>
</dbReference>
<name>A0A1F5ZQK0_9BACT</name>
<dbReference type="STRING" id="1798375.A2773_04105"/>
<evidence type="ECO:0000313" key="2">
    <source>
        <dbReference type="Proteomes" id="UP000177383"/>
    </source>
</evidence>
<dbReference type="Proteomes" id="UP000177383">
    <property type="component" value="Unassembled WGS sequence"/>
</dbReference>
<accession>A0A1F5ZQK0</accession>
<protein>
    <recommendedName>
        <fullName evidence="3">Polymerase nucleotidyl transferase domain-containing protein</fullName>
    </recommendedName>
</protein>
<organism evidence="1 2">
    <name type="scientific">Candidatus Gottesmanbacteria bacterium RIFCSPHIGHO2_01_FULL_39_10</name>
    <dbReference type="NCBI Taxonomy" id="1798375"/>
    <lineage>
        <taxon>Bacteria</taxon>
        <taxon>Candidatus Gottesmaniibacteriota</taxon>
    </lineage>
</organism>
<evidence type="ECO:0000313" key="1">
    <source>
        <dbReference type="EMBL" id="OGG14770.1"/>
    </source>
</evidence>
<sequence length="296" mass="35169">MKKNKSKEAILKTLIYSDIFDYPLTRQEIQKWVIQYNNLTIDQFNNELKKIKNIQIKNGYYFLKGRDNIVSLRKQREKYSQGKLAIALKAASLLKIIPSIRLIGITGALAMNNTKKDDDIDLFIITKKNLLWTTRFLATIILELAGLRRHPEVAIASDKICLNMFMDEEFLEIPEKERDLFSAHEVLQMKSIMNKNNTYYKFLLANSWVKKYLPNAFDEEIKKMEIEKLRVKNKKNLTILNILEALLKRFQLWYMHKHRTSEVIRQGMIRFHPQDARKWILDRYHNSPLDKPFSIF</sequence>
<evidence type="ECO:0008006" key="3">
    <source>
        <dbReference type="Google" id="ProtNLM"/>
    </source>
</evidence>
<proteinExistence type="predicted"/>
<dbReference type="AlphaFoldDB" id="A0A1F5ZQK0"/>
<gene>
    <name evidence="1" type="ORF">A2773_04105</name>
</gene>
<reference evidence="1 2" key="1">
    <citation type="journal article" date="2016" name="Nat. Commun.">
        <title>Thousands of microbial genomes shed light on interconnected biogeochemical processes in an aquifer system.</title>
        <authorList>
            <person name="Anantharaman K."/>
            <person name="Brown C.T."/>
            <person name="Hug L.A."/>
            <person name="Sharon I."/>
            <person name="Castelle C.J."/>
            <person name="Probst A.J."/>
            <person name="Thomas B.C."/>
            <person name="Singh A."/>
            <person name="Wilkins M.J."/>
            <person name="Karaoz U."/>
            <person name="Brodie E.L."/>
            <person name="Williams K.H."/>
            <person name="Hubbard S.S."/>
            <person name="Banfield J.F."/>
        </authorList>
    </citation>
    <scope>NUCLEOTIDE SEQUENCE [LARGE SCALE GENOMIC DNA]</scope>
</reference>
<comment type="caution">
    <text evidence="1">The sequence shown here is derived from an EMBL/GenBank/DDBJ whole genome shotgun (WGS) entry which is preliminary data.</text>
</comment>